<feature type="region of interest" description="Disordered" evidence="1">
    <location>
        <begin position="131"/>
        <end position="153"/>
    </location>
</feature>
<reference evidence="3" key="1">
    <citation type="submission" date="2021-06" db="EMBL/GenBank/DDBJ databases">
        <authorList>
            <person name="Kallberg Y."/>
            <person name="Tangrot J."/>
            <person name="Rosling A."/>
        </authorList>
    </citation>
    <scope>NUCLEOTIDE SEQUENCE</scope>
    <source>
        <strain evidence="3">UK204</strain>
    </source>
</reference>
<feature type="region of interest" description="Disordered" evidence="1">
    <location>
        <begin position="509"/>
        <end position="553"/>
    </location>
</feature>
<dbReference type="PANTHER" id="PTHR14633">
    <property type="entry name" value="LITTLE ELONGATION COMPLEX SUBUNIT 2"/>
    <property type="match status" value="1"/>
</dbReference>
<feature type="region of interest" description="Disordered" evidence="1">
    <location>
        <begin position="296"/>
        <end position="325"/>
    </location>
</feature>
<dbReference type="PANTHER" id="PTHR14633:SF3">
    <property type="entry name" value="LITTLE ELONGATION COMPLEX SUBUNIT 2"/>
    <property type="match status" value="1"/>
</dbReference>
<name>A0A9N9AWV5_9GLOM</name>
<dbReference type="GO" id="GO:0042795">
    <property type="term" value="P:snRNA transcription by RNA polymerase II"/>
    <property type="evidence" value="ECO:0007669"/>
    <property type="project" value="TreeGrafter"/>
</dbReference>
<dbReference type="Proteomes" id="UP000789570">
    <property type="component" value="Unassembled WGS sequence"/>
</dbReference>
<evidence type="ECO:0000256" key="1">
    <source>
        <dbReference type="SAM" id="MobiDB-lite"/>
    </source>
</evidence>
<feature type="compositionally biased region" description="Basic and acidic residues" evidence="1">
    <location>
        <begin position="543"/>
        <end position="553"/>
    </location>
</feature>
<dbReference type="InterPro" id="IPR019535">
    <property type="entry name" value="ICE2_C"/>
</dbReference>
<sequence length="1344" mass="153195">MNLACIQQHTTSNSIKERDRVQQNKINDESALKKFGRITKVDKTKFRQAFKILSGLKSALASTKSTTSSLEKCLKSKNSISSDNTLLSMDDHIVNDIMDIHDVNEIHICSPNVENSLNITQEEPLELVLSKSKDQESPPQQEHVNPTREVQENHSKQYQVIQLDNHYNSIDSDNESLRIISQILPRFTLKLSDDLKEDFQPDLPISTSIENTDIIVYDSADPDFDDDDSIITVVEHKQNMTTRRKISMNRVTDEGLFSSIFQNNLPISSLSRQTSANNQISNEYNNSNAHIIDIDSEDDESSKKQITKQNIRSDHHEPQSNTLIDNTEYSFTSLRNVPKVQEDQNITRDDTKNHEDIKSLTSEKVPVINNRKDQSTNFLTANKESTIDSINKQNVRKRQNSHSVNKMKLDATSPTGSKLKEGQSIDNSRVSVEPQDKSKVRENKSNTSIVIKKVSVAVEPQIHKDQSVTVIEKEVGVEFSNTSKVQISNSSNPSVGVESTKDNISHRSNLTSAKDISNKVKRIPRTKALSSNKKMPSQRAKSAVKENSKNDNKNKFVASATSAPLPSISNSSVSEVVPVKNPTKRPASDETSGDILGPILEMLDNRKKLKKFDAESVVRKNEILATQNQSMIDNNIPNLTDEQSNSRAETNALLSIPLNLPYSSMSAEEHREFLQIDSMPELVSKEQQDFYKMMLERVKNERMNFEQWQFKRSKLLLGHLNKLIQSQVENHLKYGRRSNINDYPIVELTIGLNPASPEGPELKFKQKLGSIGRCFEFSNSSINQIPISLDKKLWLDDIQSVNTMTTGSKSIEIKDYWQKTKTPVVSQDPLIPEMLSNHKVDIVISSGGLVALIGLVESIDDEMEIPIKIIETAKENSVLKTIYIDKPFVKKQFTPREINQIYYNTAFEKYSLWDIGELSILVRCRSSGYSREPDKKIRTVGIKTKLEYQLDYNFESITNVERARWWIYSLIRDKADLMLGRINVPTNTLYVIEKASTEQILPDEARMKLLNKRLHYIFKHLQCSLSKGSYLLHHEKKEPYVTIYKSVENAENSCPLQPLINSQEINLQSIKIDRDTIPFVPLLWKGSQAQVAGLDISRLNQTQFIPNNLRTNVNFQDSSYKTALLLASYEGYVETAKVLLARDLDVILNNVNISDKFRRYINEAVSRLDVLESIHREYTQKLSSQLNVEIENVYREVVKVCLNDSRDNEAYEPSELTLITNYLDNVMKNAFHVPDRQIVRWPNTALTESKVRKFDGSKQPDFTVSVNYLSRATNVIYVGEVTGPSEKDNVEYRSRKILGFQYIAYQIDFYILDLNDILYGSYDAFIDKLKNPGLASFELSKDKR</sequence>
<dbReference type="OrthoDB" id="289162at2759"/>
<accession>A0A9N9AWV5</accession>
<evidence type="ECO:0000313" key="3">
    <source>
        <dbReference type="EMBL" id="CAG8544489.1"/>
    </source>
</evidence>
<gene>
    <name evidence="3" type="ORF">FCALED_LOCUS5806</name>
</gene>
<protein>
    <submittedName>
        <fullName evidence="3">1915_t:CDS:1</fullName>
    </submittedName>
</protein>
<feature type="domain" description="Little elongation complex subunit 2 C-terminal" evidence="2">
    <location>
        <begin position="899"/>
        <end position="1079"/>
    </location>
</feature>
<dbReference type="EMBL" id="CAJVPQ010001303">
    <property type="protein sequence ID" value="CAG8544489.1"/>
    <property type="molecule type" value="Genomic_DNA"/>
</dbReference>
<organism evidence="3 4">
    <name type="scientific">Funneliformis caledonium</name>
    <dbReference type="NCBI Taxonomy" id="1117310"/>
    <lineage>
        <taxon>Eukaryota</taxon>
        <taxon>Fungi</taxon>
        <taxon>Fungi incertae sedis</taxon>
        <taxon>Mucoromycota</taxon>
        <taxon>Glomeromycotina</taxon>
        <taxon>Glomeromycetes</taxon>
        <taxon>Glomerales</taxon>
        <taxon>Glomeraceae</taxon>
        <taxon>Funneliformis</taxon>
    </lineage>
</organism>
<dbReference type="SUPFAM" id="SSF48403">
    <property type="entry name" value="Ankyrin repeat"/>
    <property type="match status" value="1"/>
</dbReference>
<evidence type="ECO:0000259" key="2">
    <source>
        <dbReference type="Pfam" id="PF10505"/>
    </source>
</evidence>
<dbReference type="Pfam" id="PF10505">
    <property type="entry name" value="NARG2_C"/>
    <property type="match status" value="1"/>
</dbReference>
<dbReference type="GO" id="GO:0045945">
    <property type="term" value="P:positive regulation of transcription by RNA polymerase III"/>
    <property type="evidence" value="ECO:0007669"/>
    <property type="project" value="TreeGrafter"/>
</dbReference>
<comment type="caution">
    <text evidence="3">The sequence shown here is derived from an EMBL/GenBank/DDBJ whole genome shotgun (WGS) entry which is preliminary data.</text>
</comment>
<dbReference type="GO" id="GO:0008023">
    <property type="term" value="C:transcription elongation factor complex"/>
    <property type="evidence" value="ECO:0007669"/>
    <property type="project" value="InterPro"/>
</dbReference>
<dbReference type="GO" id="GO:0042796">
    <property type="term" value="P:snRNA transcription by RNA polymerase III"/>
    <property type="evidence" value="ECO:0007669"/>
    <property type="project" value="TreeGrafter"/>
</dbReference>
<evidence type="ECO:0000313" key="4">
    <source>
        <dbReference type="Proteomes" id="UP000789570"/>
    </source>
</evidence>
<keyword evidence="4" id="KW-1185">Reference proteome</keyword>
<feature type="compositionally biased region" description="Basic and acidic residues" evidence="1">
    <location>
        <begin position="434"/>
        <end position="444"/>
    </location>
</feature>
<dbReference type="InterPro" id="IPR036770">
    <property type="entry name" value="Ankyrin_rpt-contain_sf"/>
</dbReference>
<feature type="region of interest" description="Disordered" evidence="1">
    <location>
        <begin position="397"/>
        <end position="444"/>
    </location>
</feature>
<proteinExistence type="predicted"/>